<comment type="similarity">
    <text evidence="2">Belongs to the MICOS complex subunit Mic60 family.</text>
</comment>
<feature type="compositionally biased region" description="Basic and acidic residues" evidence="9">
    <location>
        <begin position="334"/>
        <end position="347"/>
    </location>
</feature>
<sequence length="456" mass="50373">MRLLLLQLRKNGLETSRFHGPKSTLDAFRQYPYAFSRRETLSTASNSSKHQGSGSGKSSPSSGQSVGSQGSAQSGGSQGSAPPGGSPGSRNQALKLVLGSAAVVAAITTAFYPEWPRRILPGGSKKEHAPLLNNEIKQSDMKSSEVVNNAHLKDEDSAHRKEALSSSNFGQDKEQITEEEMKQSNESDETLTSSNLSQEKEQVIKEEMKQSDTSDEAHPRQDELEDMQQENTTPDSEVHKDHEVNSTVENVLPSLKDDTQEVEGTDSLNTIKNDAASDDTSSQYKSPLEDVFHIKGSEYIDVKEVEENKDGKQESAGDSDISEEPYQDIVASKSPEKGGELQDKRPSDTLSDSNILRKENEHASQRLSNEDGRDSISVSKQKEDAQKGRADTKELDGVLVLDFIQAIHAAEQRQAELDAHIYNEFKRTLKEKYEKDLKDARARELMYAEEADSLEK</sequence>
<dbReference type="GO" id="GO:0042407">
    <property type="term" value="P:cristae formation"/>
    <property type="evidence" value="ECO:0007669"/>
    <property type="project" value="TreeGrafter"/>
</dbReference>
<feature type="compositionally biased region" description="Basic and acidic residues" evidence="9">
    <location>
        <begin position="151"/>
        <end position="163"/>
    </location>
</feature>
<keyword evidence="3" id="KW-0812">Transmembrane</keyword>
<organism evidence="10 11">
    <name type="scientific">Taxus chinensis</name>
    <name type="common">Chinese yew</name>
    <name type="synonym">Taxus wallichiana var. chinensis</name>
    <dbReference type="NCBI Taxonomy" id="29808"/>
    <lineage>
        <taxon>Eukaryota</taxon>
        <taxon>Viridiplantae</taxon>
        <taxon>Streptophyta</taxon>
        <taxon>Embryophyta</taxon>
        <taxon>Tracheophyta</taxon>
        <taxon>Spermatophyta</taxon>
        <taxon>Pinopsida</taxon>
        <taxon>Pinidae</taxon>
        <taxon>Conifers II</taxon>
        <taxon>Cupressales</taxon>
        <taxon>Taxaceae</taxon>
        <taxon>Taxus</taxon>
    </lineage>
</organism>
<keyword evidence="4" id="KW-0999">Mitochondrion inner membrane</keyword>
<feature type="compositionally biased region" description="Basic and acidic residues" evidence="9">
    <location>
        <begin position="198"/>
        <end position="222"/>
    </location>
</feature>
<protein>
    <submittedName>
        <fullName evidence="10">Uncharacterized protein</fullName>
    </submittedName>
</protein>
<dbReference type="OMA" id="HVMDGIS"/>
<evidence type="ECO:0000256" key="3">
    <source>
        <dbReference type="ARBA" id="ARBA00022692"/>
    </source>
</evidence>
<keyword evidence="5" id="KW-1133">Transmembrane helix</keyword>
<feature type="region of interest" description="Disordered" evidence="9">
    <location>
        <begin position="39"/>
        <end position="91"/>
    </location>
</feature>
<evidence type="ECO:0000313" key="11">
    <source>
        <dbReference type="Proteomes" id="UP000824469"/>
    </source>
</evidence>
<dbReference type="PANTHER" id="PTHR15415">
    <property type="entry name" value="MITOFILIN"/>
    <property type="match status" value="1"/>
</dbReference>
<accession>A0AA38FNR9</accession>
<keyword evidence="8" id="KW-0175">Coiled coil</keyword>
<feature type="compositionally biased region" description="Polar residues" evidence="9">
    <location>
        <begin position="266"/>
        <end position="285"/>
    </location>
</feature>
<reference evidence="10 11" key="1">
    <citation type="journal article" date="2021" name="Nat. Plants">
        <title>The Taxus genome provides insights into paclitaxel biosynthesis.</title>
        <authorList>
            <person name="Xiong X."/>
            <person name="Gou J."/>
            <person name="Liao Q."/>
            <person name="Li Y."/>
            <person name="Zhou Q."/>
            <person name="Bi G."/>
            <person name="Li C."/>
            <person name="Du R."/>
            <person name="Wang X."/>
            <person name="Sun T."/>
            <person name="Guo L."/>
            <person name="Liang H."/>
            <person name="Lu P."/>
            <person name="Wu Y."/>
            <person name="Zhang Z."/>
            <person name="Ro D.K."/>
            <person name="Shang Y."/>
            <person name="Huang S."/>
            <person name="Yan J."/>
        </authorList>
    </citation>
    <scope>NUCLEOTIDE SEQUENCE [LARGE SCALE GENOMIC DNA]</scope>
    <source>
        <strain evidence="10">Ta-2019</strain>
    </source>
</reference>
<feature type="compositionally biased region" description="Basic and acidic residues" evidence="9">
    <location>
        <begin position="287"/>
        <end position="315"/>
    </location>
</feature>
<evidence type="ECO:0000256" key="2">
    <source>
        <dbReference type="ARBA" id="ARBA00010877"/>
    </source>
</evidence>
<feature type="compositionally biased region" description="Basic and acidic residues" evidence="9">
    <location>
        <begin position="171"/>
        <end position="185"/>
    </location>
</feature>
<comment type="subcellular location">
    <subcellularLocation>
        <location evidence="1">Mitochondrion inner membrane</location>
    </subcellularLocation>
</comment>
<dbReference type="Proteomes" id="UP000824469">
    <property type="component" value="Unassembled WGS sequence"/>
</dbReference>
<keyword evidence="6" id="KW-0496">Mitochondrion</keyword>
<keyword evidence="7" id="KW-0472">Membrane</keyword>
<evidence type="ECO:0000256" key="6">
    <source>
        <dbReference type="ARBA" id="ARBA00023128"/>
    </source>
</evidence>
<feature type="region of interest" description="Disordered" evidence="9">
    <location>
        <begin position="151"/>
        <end position="391"/>
    </location>
</feature>
<dbReference type="PANTHER" id="PTHR15415:SF7">
    <property type="entry name" value="MICOS COMPLEX SUBUNIT MIC60"/>
    <property type="match status" value="1"/>
</dbReference>
<gene>
    <name evidence="10" type="ORF">KI387_035378</name>
</gene>
<dbReference type="EMBL" id="JAHRHJ020000007">
    <property type="protein sequence ID" value="KAH9307467.1"/>
    <property type="molecule type" value="Genomic_DNA"/>
</dbReference>
<proteinExistence type="inferred from homology"/>
<feature type="compositionally biased region" description="Basic and acidic residues" evidence="9">
    <location>
        <begin position="355"/>
        <end position="391"/>
    </location>
</feature>
<evidence type="ECO:0000256" key="1">
    <source>
        <dbReference type="ARBA" id="ARBA00004273"/>
    </source>
</evidence>
<dbReference type="AlphaFoldDB" id="A0AA38FNR9"/>
<dbReference type="GO" id="GO:0061617">
    <property type="term" value="C:MICOS complex"/>
    <property type="evidence" value="ECO:0007669"/>
    <property type="project" value="TreeGrafter"/>
</dbReference>
<evidence type="ECO:0000256" key="5">
    <source>
        <dbReference type="ARBA" id="ARBA00022989"/>
    </source>
</evidence>
<evidence type="ECO:0000256" key="8">
    <source>
        <dbReference type="SAM" id="Coils"/>
    </source>
</evidence>
<dbReference type="InterPro" id="IPR019133">
    <property type="entry name" value="MIC60"/>
</dbReference>
<feature type="compositionally biased region" description="Low complexity" evidence="9">
    <location>
        <begin position="47"/>
        <end position="83"/>
    </location>
</feature>
<evidence type="ECO:0000313" key="10">
    <source>
        <dbReference type="EMBL" id="KAH9307467.1"/>
    </source>
</evidence>
<feature type="coiled-coil region" evidence="8">
    <location>
        <begin position="423"/>
        <end position="450"/>
    </location>
</feature>
<evidence type="ECO:0000256" key="7">
    <source>
        <dbReference type="ARBA" id="ARBA00023136"/>
    </source>
</evidence>
<evidence type="ECO:0000256" key="4">
    <source>
        <dbReference type="ARBA" id="ARBA00022792"/>
    </source>
</evidence>
<name>A0AA38FNR9_TAXCH</name>
<evidence type="ECO:0000256" key="9">
    <source>
        <dbReference type="SAM" id="MobiDB-lite"/>
    </source>
</evidence>
<comment type="caution">
    <text evidence="10">The sequence shown here is derived from an EMBL/GenBank/DDBJ whole genome shotgun (WGS) entry which is preliminary data.</text>
</comment>
<keyword evidence="11" id="KW-1185">Reference proteome</keyword>
<feature type="non-terminal residue" evidence="10">
    <location>
        <position position="456"/>
    </location>
</feature>